<sequence length="297" mass="33995">MNQENATEQYLQQLRNMGFNEDMIEVYRKQMTQYVNMANDWATQAQQQNSDALHNFLNTDVDGQPEAFTIHLNAVSDLTYEEKWAIACGADLAFANGQYLNDIATGLGKQACRQLLSDWWDIDSAEELVETIEWLQEEGHRLQYDTICQALNTISVKESKTFLRSYAVNNEEEEEAVMEKLRNTRDALELFREKQIIGSTEQPDALIWDFARIINLCRGGFDAGYLPKQQALQYIVHCIPAIKSTYSSWKELSVAYQFARCVWNGVDVDSVALFQEGMKTLLSSPESPWVALSWDAI</sequence>
<evidence type="ECO:0000313" key="3">
    <source>
        <dbReference type="Proteomes" id="UP000186917"/>
    </source>
</evidence>
<keyword evidence="3" id="KW-1185">Reference proteome</keyword>
<gene>
    <name evidence="2" type="ORF">SAMN05421788_10814</name>
</gene>
<proteinExistence type="predicted"/>
<dbReference type="Proteomes" id="UP000186917">
    <property type="component" value="Unassembled WGS sequence"/>
</dbReference>
<protein>
    <recommendedName>
        <fullName evidence="1">DUF1266 domain-containing protein</fullName>
    </recommendedName>
</protein>
<accession>A0A1N7QZW2</accession>
<evidence type="ECO:0000313" key="2">
    <source>
        <dbReference type="EMBL" id="SIT28382.1"/>
    </source>
</evidence>
<organism evidence="2 3">
    <name type="scientific">Filimonas lacunae</name>
    <dbReference type="NCBI Taxonomy" id="477680"/>
    <lineage>
        <taxon>Bacteria</taxon>
        <taxon>Pseudomonadati</taxon>
        <taxon>Bacteroidota</taxon>
        <taxon>Chitinophagia</taxon>
        <taxon>Chitinophagales</taxon>
        <taxon>Chitinophagaceae</taxon>
        <taxon>Filimonas</taxon>
    </lineage>
</organism>
<dbReference type="STRING" id="477680.SAMN05421788_10814"/>
<reference evidence="3" key="1">
    <citation type="submission" date="2017-01" db="EMBL/GenBank/DDBJ databases">
        <authorList>
            <person name="Varghese N."/>
            <person name="Submissions S."/>
        </authorList>
    </citation>
    <scope>NUCLEOTIDE SEQUENCE [LARGE SCALE GENOMIC DNA]</scope>
    <source>
        <strain evidence="3">DSM 21054</strain>
    </source>
</reference>
<dbReference type="EMBL" id="FTOR01000008">
    <property type="protein sequence ID" value="SIT28382.1"/>
    <property type="molecule type" value="Genomic_DNA"/>
</dbReference>
<dbReference type="Pfam" id="PF06889">
    <property type="entry name" value="DUF1266"/>
    <property type="match status" value="1"/>
</dbReference>
<evidence type="ECO:0000259" key="1">
    <source>
        <dbReference type="Pfam" id="PF06889"/>
    </source>
</evidence>
<feature type="domain" description="DUF1266" evidence="1">
    <location>
        <begin position="116"/>
        <end position="294"/>
    </location>
</feature>
<name>A0A1N7QZW2_9BACT</name>
<dbReference type="RefSeq" id="WP_159445152.1">
    <property type="nucleotide sequence ID" value="NZ_AP017422.1"/>
</dbReference>
<dbReference type="AlphaFoldDB" id="A0A1N7QZW2"/>
<dbReference type="InterPro" id="IPR009677">
    <property type="entry name" value="DUF1266"/>
</dbReference>